<feature type="compositionally biased region" description="Acidic residues" evidence="1">
    <location>
        <begin position="687"/>
        <end position="703"/>
    </location>
</feature>
<feature type="region of interest" description="Disordered" evidence="1">
    <location>
        <begin position="687"/>
        <end position="757"/>
    </location>
</feature>
<dbReference type="Proteomes" id="UP000294530">
    <property type="component" value="Unassembled WGS sequence"/>
</dbReference>
<evidence type="ECO:0000256" key="2">
    <source>
        <dbReference type="SAM" id="SignalP"/>
    </source>
</evidence>
<proteinExistence type="predicted"/>
<dbReference type="KEGG" id="blac:94345253"/>
<dbReference type="PANTHER" id="PTHR45184:SF1">
    <property type="entry name" value="DNAJ PROTEIN ERDJ3A"/>
    <property type="match status" value="1"/>
</dbReference>
<comment type="caution">
    <text evidence="3">The sequence shown here is derived from an EMBL/GenBank/DDBJ whole genome shotgun (WGS) entry which is preliminary data.</text>
</comment>
<dbReference type="SUPFAM" id="SSF52833">
    <property type="entry name" value="Thioredoxin-like"/>
    <property type="match status" value="2"/>
</dbReference>
<keyword evidence="4" id="KW-1185">Reference proteome</keyword>
<dbReference type="InterPro" id="IPR036249">
    <property type="entry name" value="Thioredoxin-like_sf"/>
</dbReference>
<dbReference type="PANTHER" id="PTHR45184">
    <property type="entry name" value="DNAJ PROTEIN ERDJ3A"/>
    <property type="match status" value="1"/>
</dbReference>
<evidence type="ECO:0000313" key="4">
    <source>
        <dbReference type="Proteomes" id="UP000294530"/>
    </source>
</evidence>
<protein>
    <recommendedName>
        <fullName evidence="5">Thioredoxin domain-containing protein</fullName>
    </recommendedName>
</protein>
<dbReference type="Gene3D" id="3.40.30.10">
    <property type="entry name" value="Glutaredoxin"/>
    <property type="match status" value="2"/>
</dbReference>
<dbReference type="AlphaFoldDB" id="A0A976P020"/>
<dbReference type="EMBL" id="SHOA02000011">
    <property type="protein sequence ID" value="TDH74231.1"/>
    <property type="molecule type" value="Genomic_DNA"/>
</dbReference>
<reference evidence="3 4" key="1">
    <citation type="journal article" date="2021" name="Genome Biol.">
        <title>AFLAP: assembly-free linkage analysis pipeline using k-mers from genome sequencing data.</title>
        <authorList>
            <person name="Fletcher K."/>
            <person name="Zhang L."/>
            <person name="Gil J."/>
            <person name="Han R."/>
            <person name="Cavanaugh K."/>
            <person name="Michelmore R."/>
        </authorList>
    </citation>
    <scope>NUCLEOTIDE SEQUENCE [LARGE SCALE GENOMIC DNA]</scope>
    <source>
        <strain evidence="3 4">SF5</strain>
    </source>
</reference>
<name>A0A976P020_BRELC</name>
<accession>A0A976P020</accession>
<evidence type="ECO:0008006" key="5">
    <source>
        <dbReference type="Google" id="ProtNLM"/>
    </source>
</evidence>
<feature type="chain" id="PRO_5037984599" description="Thioredoxin domain-containing protein" evidence="2">
    <location>
        <begin position="24"/>
        <end position="757"/>
    </location>
</feature>
<organism evidence="3 4">
    <name type="scientific">Bremia lactucae</name>
    <name type="common">Lettuce downy mildew</name>
    <dbReference type="NCBI Taxonomy" id="4779"/>
    <lineage>
        <taxon>Eukaryota</taxon>
        <taxon>Sar</taxon>
        <taxon>Stramenopiles</taxon>
        <taxon>Oomycota</taxon>
        <taxon>Peronosporomycetes</taxon>
        <taxon>Peronosporales</taxon>
        <taxon>Peronosporaceae</taxon>
        <taxon>Bremia</taxon>
    </lineage>
</organism>
<dbReference type="RefSeq" id="XP_067823729.1">
    <property type="nucleotide sequence ID" value="XM_067959582.1"/>
</dbReference>
<dbReference type="InterPro" id="IPR052842">
    <property type="entry name" value="ER_Co-chaperone"/>
</dbReference>
<feature type="compositionally biased region" description="Basic and acidic residues" evidence="1">
    <location>
        <begin position="708"/>
        <end position="726"/>
    </location>
</feature>
<evidence type="ECO:0000256" key="1">
    <source>
        <dbReference type="SAM" id="MobiDB-lite"/>
    </source>
</evidence>
<feature type="compositionally biased region" description="Basic residues" evidence="1">
    <location>
        <begin position="727"/>
        <end position="757"/>
    </location>
</feature>
<gene>
    <name evidence="3" type="ORF">CCR75_001479</name>
</gene>
<dbReference type="OrthoDB" id="298672at2759"/>
<keyword evidence="2" id="KW-0732">Signal</keyword>
<dbReference type="GeneID" id="94345253"/>
<sequence length="757" mass="85294">MLLRAFLGSLCVYILSWRYAVNAFEVITTTEELAAVERSAKVYALLIFGTEAKAQDMSLKELALTAYPELSDFETELEGLVTFGVLDIAPHRKDSIGNKWKLKKLPALVIYKGRPKENPYTGKYYRESKAMDVGVLNNPRKLKKMLKQAILPDYVQELQDDQATLTSVQELISTTAKDENIALLVSKQKHASPMYRALAAEFYGQGLTFVFLNKDQDGAEEIINRLKIEDLPSFAVLKSLTDYEVLKAENLDSYAELKKFVEPFAVKKDNAMKNEALKGTTHSEAVKFFTEKDFDDLVLRSNVIWIIEFMDAEREETLVEEEWKALLTELHRKAGIVSIGAVSCEKEAELCERHGGPGVRIYSQGLAESKAPKRGDIATFATLDEAKEAAIAAIPDVTTEVKSAAELNIFVTRAREQRCLPILFFTAKTSTPPMIKAMVLSVRTQRVMLAVVHDADENLKKQFMIKPSTSTSLIILVPTNEVSEDGRSAPFGVVAYEKKKMGAYNYPNIMQFLLQVLAQYPHPQIDELDSEEIDFSLLEKSAQSLVPYMTKENMADLCSGNKICAIGFFEDHIETLRDSESRLTKWYTTLVHVAAQSKKNKEPFHFMWVNGKCQMAFAEAFGIGIYQMPTLAVYSPSKHRYATNVGLFDEENAAAFLKSVLSGRISTAPIGDVPELNDECPFKESEEVAVESGDNDDDLDDMLSEILSEEKQQREEFEKELKFEQKKAKKRKTKKSKKAKSMKKKKSKHKKPAHDEL</sequence>
<feature type="signal peptide" evidence="2">
    <location>
        <begin position="1"/>
        <end position="23"/>
    </location>
</feature>
<evidence type="ECO:0000313" key="3">
    <source>
        <dbReference type="EMBL" id="TDH74231.1"/>
    </source>
</evidence>